<dbReference type="PROSITE" id="PS50305">
    <property type="entry name" value="SIRTUIN"/>
    <property type="match status" value="1"/>
</dbReference>
<keyword evidence="4" id="KW-0520">NAD</keyword>
<comment type="caution">
    <text evidence="8">The sequence shown here is derived from an EMBL/GenBank/DDBJ whole genome shotgun (WGS) entry which is preliminary data.</text>
</comment>
<feature type="binding site" evidence="6">
    <location>
        <position position="338"/>
    </location>
    <ligand>
        <name>Zn(2+)</name>
        <dbReference type="ChEBI" id="CHEBI:29105"/>
    </ligand>
</feature>
<dbReference type="InterPro" id="IPR029035">
    <property type="entry name" value="DHS-like_NAD/FAD-binding_dom"/>
</dbReference>
<evidence type="ECO:0000256" key="1">
    <source>
        <dbReference type="ARBA" id="ARBA00004173"/>
    </source>
</evidence>
<organism evidence="8 9">
    <name type="scientific">Rhizoctonia solani</name>
    <dbReference type="NCBI Taxonomy" id="456999"/>
    <lineage>
        <taxon>Eukaryota</taxon>
        <taxon>Fungi</taxon>
        <taxon>Dikarya</taxon>
        <taxon>Basidiomycota</taxon>
        <taxon>Agaricomycotina</taxon>
        <taxon>Agaricomycetes</taxon>
        <taxon>Cantharellales</taxon>
        <taxon>Ceratobasidiaceae</taxon>
        <taxon>Rhizoctonia</taxon>
    </lineage>
</organism>
<comment type="similarity">
    <text evidence="2">Belongs to the sirtuin family. Class I subfamily.</text>
</comment>
<dbReference type="InterPro" id="IPR050134">
    <property type="entry name" value="NAD-dep_sirtuin_deacylases"/>
</dbReference>
<feature type="active site" description="Proton acceptor" evidence="6">
    <location>
        <position position="292"/>
    </location>
</feature>
<dbReference type="Pfam" id="PF02146">
    <property type="entry name" value="SIR2"/>
    <property type="match status" value="1"/>
</dbReference>
<dbReference type="InterPro" id="IPR026591">
    <property type="entry name" value="Sirtuin_cat_small_dom_sf"/>
</dbReference>
<dbReference type="Proteomes" id="UP000650582">
    <property type="component" value="Unassembled WGS sequence"/>
</dbReference>
<dbReference type="EMBL" id="JACYCC010000033">
    <property type="protein sequence ID" value="KAF8684143.1"/>
    <property type="molecule type" value="Genomic_DNA"/>
</dbReference>
<evidence type="ECO:0000256" key="5">
    <source>
        <dbReference type="ARBA" id="ARBA00023128"/>
    </source>
</evidence>
<evidence type="ECO:0000313" key="9">
    <source>
        <dbReference type="Proteomes" id="UP000650582"/>
    </source>
</evidence>
<dbReference type="InterPro" id="IPR003000">
    <property type="entry name" value="Sirtuin"/>
</dbReference>
<gene>
    <name evidence="8" type="ORF">RHS04_01596</name>
</gene>
<reference evidence="8" key="1">
    <citation type="submission" date="2020-09" db="EMBL/GenBank/DDBJ databases">
        <title>Comparative genome analyses of four rice-infecting Rhizoctonia solani isolates reveal extensive enrichment of homogalacturonan modification genes.</title>
        <authorList>
            <person name="Lee D.-Y."/>
            <person name="Jeon J."/>
            <person name="Kim K.-T."/>
            <person name="Cheong K."/>
            <person name="Song H."/>
            <person name="Choi G."/>
            <person name="Ko J."/>
            <person name="Opiyo S.O."/>
            <person name="Zuo S."/>
            <person name="Madhav S."/>
            <person name="Lee Y.-H."/>
            <person name="Wang G.-L."/>
        </authorList>
    </citation>
    <scope>NUCLEOTIDE SEQUENCE</scope>
    <source>
        <strain evidence="8">AG1-IA YN-7</strain>
    </source>
</reference>
<dbReference type="GO" id="GO:0017136">
    <property type="term" value="F:histone deacetylase activity, NAD-dependent"/>
    <property type="evidence" value="ECO:0007669"/>
    <property type="project" value="TreeGrafter"/>
</dbReference>
<accession>A0A8H7LN17</accession>
<proteinExistence type="inferred from homology"/>
<dbReference type="PANTHER" id="PTHR11085:SF10">
    <property type="entry name" value="NAD-DEPENDENT PROTEIN DEACYLASE SIRTUIN-5, MITOCHONDRIAL-RELATED"/>
    <property type="match status" value="1"/>
</dbReference>
<keyword evidence="3" id="KW-0808">Transferase</keyword>
<keyword evidence="6" id="KW-0479">Metal-binding</keyword>
<evidence type="ECO:0000256" key="2">
    <source>
        <dbReference type="ARBA" id="ARBA00006924"/>
    </source>
</evidence>
<dbReference type="GO" id="GO:0046872">
    <property type="term" value="F:metal ion binding"/>
    <property type="evidence" value="ECO:0007669"/>
    <property type="project" value="UniProtKB-KW"/>
</dbReference>
<dbReference type="GO" id="GO:0070403">
    <property type="term" value="F:NAD+ binding"/>
    <property type="evidence" value="ECO:0007669"/>
    <property type="project" value="InterPro"/>
</dbReference>
<evidence type="ECO:0000313" key="8">
    <source>
        <dbReference type="EMBL" id="KAF8684143.1"/>
    </source>
</evidence>
<protein>
    <submittedName>
        <fullName evidence="8">Sir2 family</fullName>
    </submittedName>
</protein>
<name>A0A8H7LN17_9AGAM</name>
<dbReference type="InterPro" id="IPR026590">
    <property type="entry name" value="Ssirtuin_cat_dom"/>
</dbReference>
<dbReference type="AlphaFoldDB" id="A0A8H7LN17"/>
<keyword evidence="6" id="KW-0862">Zinc</keyword>
<dbReference type="GO" id="GO:0005739">
    <property type="term" value="C:mitochondrion"/>
    <property type="evidence" value="ECO:0007669"/>
    <property type="project" value="UniProtKB-SubCell"/>
</dbReference>
<feature type="binding site" evidence="6">
    <location>
        <position position="352"/>
    </location>
    <ligand>
        <name>Zn(2+)</name>
        <dbReference type="ChEBI" id="CHEBI:29105"/>
    </ligand>
</feature>
<feature type="domain" description="Deacetylase sirtuin-type" evidence="7">
    <location>
        <begin position="143"/>
        <end position="445"/>
    </location>
</feature>
<evidence type="ECO:0000256" key="3">
    <source>
        <dbReference type="ARBA" id="ARBA00022679"/>
    </source>
</evidence>
<dbReference type="SUPFAM" id="SSF52467">
    <property type="entry name" value="DHS-like NAD/FAD-binding domain"/>
    <property type="match status" value="1"/>
</dbReference>
<feature type="binding site" evidence="6">
    <location>
        <position position="303"/>
    </location>
    <ligand>
        <name>Zn(2+)</name>
        <dbReference type="ChEBI" id="CHEBI:29105"/>
    </ligand>
</feature>
<comment type="subcellular location">
    <subcellularLocation>
        <location evidence="1">Mitochondrion</location>
    </subcellularLocation>
</comment>
<feature type="binding site" evidence="6">
    <location>
        <position position="300"/>
    </location>
    <ligand>
        <name>Zn(2+)</name>
        <dbReference type="ChEBI" id="CHEBI:29105"/>
    </ligand>
</feature>
<dbReference type="GO" id="GO:0005634">
    <property type="term" value="C:nucleus"/>
    <property type="evidence" value="ECO:0007669"/>
    <property type="project" value="TreeGrafter"/>
</dbReference>
<sequence length="445" mass="47829">MPCRLASDLLHRLASYTPSVAARLCVSFLSHPPSHRSRELVWAAHPRARLAVGRPRSTLAASQPRGFPNLTGLGLVADTDEQAEDKCVSACKSVSVVLSVQQEVRIGYTEQQAPHHTPLEAVKSPGQGLAGIVVLALISCLRLMAPSSDVLAFREVLRTSRSLVILAGAGLSAASGLPTYRGAGGLWKTYNPVELATLDSFRSNPGLVWMFYKDRIEQCRKATPNTGHYTLASLALPSVQSQLLHSLEPRSILPLLVTQNFDSLSLNALNNLASKLSSEQLSIARSRLIEMHGSAFRTICTQCKCTKTSMEPLSCPAFDHGYDIPENKVIPIEDLPKCGGRGWAGSNRYGQCGGLLRPGVVWFGESPEHQGEIARVFNWADVALVVGTSALVYPAAGYVKTVKNNGGKVAIFNLETSSQDSDADFVFLGPCEETLPAVLGVLGET</sequence>
<evidence type="ECO:0000259" key="7">
    <source>
        <dbReference type="PROSITE" id="PS50305"/>
    </source>
</evidence>
<dbReference type="Gene3D" id="3.40.50.1220">
    <property type="entry name" value="TPP-binding domain"/>
    <property type="match status" value="1"/>
</dbReference>
<evidence type="ECO:0000256" key="6">
    <source>
        <dbReference type="PROSITE-ProRule" id="PRU00236"/>
    </source>
</evidence>
<keyword evidence="5" id="KW-0496">Mitochondrion</keyword>
<dbReference type="PANTHER" id="PTHR11085">
    <property type="entry name" value="NAD-DEPENDENT PROTEIN DEACYLASE SIRTUIN-5, MITOCHONDRIAL-RELATED"/>
    <property type="match status" value="1"/>
</dbReference>
<dbReference type="Gene3D" id="3.30.1600.10">
    <property type="entry name" value="SIR2/SIRT2 'Small Domain"/>
    <property type="match status" value="1"/>
</dbReference>
<evidence type="ECO:0000256" key="4">
    <source>
        <dbReference type="ARBA" id="ARBA00023027"/>
    </source>
</evidence>